<protein>
    <recommendedName>
        <fullName evidence="8">5-hydroxyisourate hydrolase</fullName>
        <shortName evidence="8">HIU hydrolase</shortName>
        <shortName evidence="8">HIUHase</shortName>
        <ecNumber evidence="8">3.5.2.17</ecNumber>
    </recommendedName>
</protein>
<evidence type="ECO:0000256" key="8">
    <source>
        <dbReference type="RuleBase" id="RU361270"/>
    </source>
</evidence>
<dbReference type="RefSeq" id="XP_028474725.1">
    <property type="nucleotide sequence ID" value="XM_028624557.1"/>
</dbReference>
<dbReference type="GO" id="GO:0006144">
    <property type="term" value="P:purine nucleobase metabolic process"/>
    <property type="evidence" value="ECO:0007669"/>
    <property type="project" value="UniProtKB-KW"/>
</dbReference>
<keyword evidence="6 8" id="KW-0378">Hydrolase</keyword>
<dbReference type="STRING" id="105984.A0A427XL79"/>
<evidence type="ECO:0000313" key="10">
    <source>
        <dbReference type="EMBL" id="RSH79616.1"/>
    </source>
</evidence>
<dbReference type="GeneID" id="39593810"/>
<evidence type="ECO:0000256" key="3">
    <source>
        <dbReference type="ARBA" id="ARBA00009850"/>
    </source>
</evidence>
<dbReference type="InterPro" id="IPR000895">
    <property type="entry name" value="Transthyretin/HIU_hydrolase"/>
</dbReference>
<feature type="binding site" evidence="7">
    <location>
        <position position="9"/>
    </location>
    <ligand>
        <name>substrate</name>
    </ligand>
</feature>
<dbReference type="PROSITE" id="PS00769">
    <property type="entry name" value="TRANSTHYRETIN_2"/>
    <property type="match status" value="1"/>
</dbReference>
<dbReference type="GO" id="GO:0033971">
    <property type="term" value="F:hydroxyisourate hydrolase activity"/>
    <property type="evidence" value="ECO:0007669"/>
    <property type="project" value="UniProtKB-EC"/>
</dbReference>
<evidence type="ECO:0000256" key="4">
    <source>
        <dbReference type="ARBA" id="ARBA00011881"/>
    </source>
</evidence>
<evidence type="ECO:0000256" key="2">
    <source>
        <dbReference type="ARBA" id="ARBA00002704"/>
    </source>
</evidence>
<dbReference type="NCBIfam" id="TIGR02962">
    <property type="entry name" value="hdxy_isourate"/>
    <property type="match status" value="1"/>
</dbReference>
<dbReference type="EMBL" id="RSCE01000009">
    <property type="protein sequence ID" value="RSH79616.1"/>
    <property type="molecule type" value="Genomic_DNA"/>
</dbReference>
<feature type="domain" description="Transthyretin/hydroxyisourate hydrolase" evidence="9">
    <location>
        <begin position="1"/>
        <end position="112"/>
    </location>
</feature>
<reference evidence="10 11" key="1">
    <citation type="submission" date="2018-11" db="EMBL/GenBank/DDBJ databases">
        <title>Genome sequence of Apiotrichum porosum DSM 27194.</title>
        <authorList>
            <person name="Aliyu H."/>
            <person name="Gorte O."/>
            <person name="Ochsenreither K."/>
        </authorList>
    </citation>
    <scope>NUCLEOTIDE SEQUENCE [LARGE SCALE GENOMIC DNA]</scope>
    <source>
        <strain evidence="10 11">DSM 27194</strain>
    </source>
</reference>
<name>A0A427XL79_9TREE</name>
<evidence type="ECO:0000259" key="9">
    <source>
        <dbReference type="SMART" id="SM00095"/>
    </source>
</evidence>
<comment type="subunit">
    <text evidence="4 8">Homotetramer.</text>
</comment>
<dbReference type="FunFam" id="2.60.40.180:FF:000005">
    <property type="entry name" value="5-hydroxyisourate hydrolase"/>
    <property type="match status" value="1"/>
</dbReference>
<dbReference type="AlphaFoldDB" id="A0A427XL79"/>
<dbReference type="SUPFAM" id="SSF49472">
    <property type="entry name" value="Transthyretin (synonym: prealbumin)"/>
    <property type="match status" value="1"/>
</dbReference>
<dbReference type="PRINTS" id="PR00189">
    <property type="entry name" value="TRNSTHYRETIN"/>
</dbReference>
<dbReference type="InterPro" id="IPR036817">
    <property type="entry name" value="Transthyretin/HIU_hydrolase_sf"/>
</dbReference>
<dbReference type="PROSITE" id="PS00768">
    <property type="entry name" value="TRANSTHYRETIN_1"/>
    <property type="match status" value="1"/>
</dbReference>
<dbReference type="PANTHER" id="PTHR10395">
    <property type="entry name" value="URICASE AND TRANSTHYRETIN-RELATED"/>
    <property type="match status" value="1"/>
</dbReference>
<dbReference type="InterPro" id="IPR023418">
    <property type="entry name" value="Thyroxine_BS"/>
</dbReference>
<dbReference type="Gene3D" id="2.60.40.180">
    <property type="entry name" value="Transthyretin/hydroxyisourate hydrolase domain"/>
    <property type="match status" value="1"/>
</dbReference>
<evidence type="ECO:0000313" key="11">
    <source>
        <dbReference type="Proteomes" id="UP000279236"/>
    </source>
</evidence>
<feature type="binding site" evidence="7">
    <location>
        <position position="45"/>
    </location>
    <ligand>
        <name>substrate</name>
    </ligand>
</feature>
<dbReference type="InterPro" id="IPR014306">
    <property type="entry name" value="Hydroxyisourate_hydrolase"/>
</dbReference>
<evidence type="ECO:0000256" key="6">
    <source>
        <dbReference type="ARBA" id="ARBA00022801"/>
    </source>
</evidence>
<dbReference type="InterPro" id="IPR023416">
    <property type="entry name" value="Transthyretin/HIU_hydrolase_d"/>
</dbReference>
<evidence type="ECO:0000256" key="1">
    <source>
        <dbReference type="ARBA" id="ARBA00001043"/>
    </source>
</evidence>
<dbReference type="Pfam" id="PF00576">
    <property type="entry name" value="Transthyretin"/>
    <property type="match status" value="1"/>
</dbReference>
<comment type="similarity">
    <text evidence="3 8">Belongs to the transthyretin family. 5-hydroxyisourate hydrolase subfamily.</text>
</comment>
<evidence type="ECO:0000256" key="5">
    <source>
        <dbReference type="ARBA" id="ARBA00022631"/>
    </source>
</evidence>
<feature type="binding site" evidence="7">
    <location>
        <position position="110"/>
    </location>
    <ligand>
        <name>substrate</name>
    </ligand>
</feature>
<dbReference type="SMART" id="SM00095">
    <property type="entry name" value="TR_THY"/>
    <property type="match status" value="1"/>
</dbReference>
<dbReference type="EC" id="3.5.2.17" evidence="8"/>
<dbReference type="Proteomes" id="UP000279236">
    <property type="component" value="Unassembled WGS sequence"/>
</dbReference>
<comment type="function">
    <text evidence="2">Catalyzes the hydrolysis of 5-hydroxyisourate (HIU) to 2-oxo-4-hydroxy-4-carboxy-5-ureidoimidazoline (OHCU).</text>
</comment>
<dbReference type="InterPro" id="IPR023419">
    <property type="entry name" value="Transthyretin_CS"/>
</dbReference>
<sequence length="113" mass="12451">MSKSPITCHVLDASRGKPAAGVLVELHRPDNEVPIATGVTDADGRCTTLLPHGFHLDPGAYKMTFKVGEYFAAAKVDTFYPFVEITFNYSDPSQHYHIPLLLSPFSYSTYRGS</sequence>
<comment type="catalytic activity">
    <reaction evidence="1 8">
        <text>5-hydroxyisourate + H2O = 5-hydroxy-2-oxo-4-ureido-2,5-dihydro-1H-imidazole-5-carboxylate + H(+)</text>
        <dbReference type="Rhea" id="RHEA:23736"/>
        <dbReference type="ChEBI" id="CHEBI:15377"/>
        <dbReference type="ChEBI" id="CHEBI:15378"/>
        <dbReference type="ChEBI" id="CHEBI:18072"/>
        <dbReference type="ChEBI" id="CHEBI:58639"/>
        <dbReference type="EC" id="3.5.2.17"/>
    </reaction>
</comment>
<comment type="caution">
    <text evidence="10">The sequence shown here is derived from an EMBL/GenBank/DDBJ whole genome shotgun (WGS) entry which is preliminary data.</text>
</comment>
<keyword evidence="11" id="KW-1185">Reference proteome</keyword>
<dbReference type="CDD" id="cd05822">
    <property type="entry name" value="TLP_HIUase"/>
    <property type="match status" value="1"/>
</dbReference>
<keyword evidence="5 8" id="KW-0659">Purine metabolism</keyword>
<evidence type="ECO:0000256" key="7">
    <source>
        <dbReference type="PIRSR" id="PIRSR600895-51"/>
    </source>
</evidence>
<dbReference type="PANTHER" id="PTHR10395:SF7">
    <property type="entry name" value="5-HYDROXYISOURATE HYDROLASE"/>
    <property type="match status" value="1"/>
</dbReference>
<dbReference type="OrthoDB" id="10265230at2759"/>
<accession>A0A427XL79</accession>
<gene>
    <name evidence="10" type="ORF">EHS24_009267</name>
</gene>
<organism evidence="10 11">
    <name type="scientific">Apiotrichum porosum</name>
    <dbReference type="NCBI Taxonomy" id="105984"/>
    <lineage>
        <taxon>Eukaryota</taxon>
        <taxon>Fungi</taxon>
        <taxon>Dikarya</taxon>
        <taxon>Basidiomycota</taxon>
        <taxon>Agaricomycotina</taxon>
        <taxon>Tremellomycetes</taxon>
        <taxon>Trichosporonales</taxon>
        <taxon>Trichosporonaceae</taxon>
        <taxon>Apiotrichum</taxon>
    </lineage>
</organism>
<proteinExistence type="inferred from homology"/>